<dbReference type="Gene3D" id="3.40.50.1400">
    <property type="match status" value="2"/>
</dbReference>
<accession>A0A938YCK0</accession>
<feature type="binding site" evidence="7">
    <location>
        <position position="206"/>
    </location>
    <ligand>
        <name>Fe(2+)</name>
        <dbReference type="ChEBI" id="CHEBI:29033"/>
    </ligand>
</feature>
<dbReference type="PANTHER" id="PTHR11108:SF1">
    <property type="entry name" value="FERROCHELATASE, MITOCHONDRIAL"/>
    <property type="match status" value="1"/>
</dbReference>
<dbReference type="EC" id="4.99.1.9" evidence="7"/>
<dbReference type="GO" id="GO:0006783">
    <property type="term" value="P:heme biosynthetic process"/>
    <property type="evidence" value="ECO:0007669"/>
    <property type="project" value="UniProtKB-UniRule"/>
</dbReference>
<dbReference type="SUPFAM" id="SSF53800">
    <property type="entry name" value="Chelatase"/>
    <property type="match status" value="1"/>
</dbReference>
<keyword evidence="7" id="KW-0963">Cytoplasm</keyword>
<evidence type="ECO:0000256" key="2">
    <source>
        <dbReference type="ARBA" id="ARBA00023004"/>
    </source>
</evidence>
<dbReference type="AlphaFoldDB" id="A0A938YCK0"/>
<dbReference type="EMBL" id="JAERWK010000010">
    <property type="protein sequence ID" value="MBM9467344.1"/>
    <property type="molecule type" value="Genomic_DNA"/>
</dbReference>
<keyword evidence="3 7" id="KW-0350">Heme biosynthesis</keyword>
<dbReference type="GO" id="GO:0005737">
    <property type="term" value="C:cytoplasm"/>
    <property type="evidence" value="ECO:0007669"/>
    <property type="project" value="UniProtKB-SubCell"/>
</dbReference>
<comment type="function">
    <text evidence="7">Involved in coproporphyrin-dependent heme b biosynthesis. Catalyzes the insertion of ferrous iron into coproporphyrin III to form Fe-coproporphyrin III.</text>
</comment>
<dbReference type="InterPro" id="IPR033659">
    <property type="entry name" value="Ferrochelatase_N"/>
</dbReference>
<dbReference type="GO" id="GO:0004325">
    <property type="term" value="F:ferrochelatase activity"/>
    <property type="evidence" value="ECO:0007669"/>
    <property type="project" value="UniProtKB-UniRule"/>
</dbReference>
<feature type="binding site" evidence="7">
    <location>
        <position position="143"/>
    </location>
    <ligand>
        <name>Fe-coproporphyrin III</name>
        <dbReference type="ChEBI" id="CHEBI:68438"/>
    </ligand>
</feature>
<feature type="binding site" evidence="7">
    <location>
        <position position="307"/>
    </location>
    <ligand>
        <name>Fe(2+)</name>
        <dbReference type="ChEBI" id="CHEBI:29033"/>
    </ligand>
</feature>
<proteinExistence type="inferred from homology"/>
<dbReference type="CDD" id="cd03411">
    <property type="entry name" value="Ferrochelatase_N"/>
    <property type="match status" value="1"/>
</dbReference>
<gene>
    <name evidence="7" type="primary">cpfC</name>
    <name evidence="9" type="ORF">JL106_08635</name>
</gene>
<evidence type="ECO:0000256" key="8">
    <source>
        <dbReference type="RuleBase" id="RU004185"/>
    </source>
</evidence>
<reference evidence="9" key="1">
    <citation type="submission" date="2021-01" db="EMBL/GenBank/DDBJ databases">
        <title>YIM 132084 draft genome.</title>
        <authorList>
            <person name="An D."/>
        </authorList>
    </citation>
    <scope>NUCLEOTIDE SEQUENCE</scope>
    <source>
        <strain evidence="9">YIM 132084</strain>
    </source>
</reference>
<comment type="subcellular location">
    <subcellularLocation>
        <location evidence="7">Cytoplasm</location>
    </subcellularLocation>
</comment>
<evidence type="ECO:0000256" key="5">
    <source>
        <dbReference type="ARBA" id="ARBA00023244"/>
    </source>
</evidence>
<comment type="pathway">
    <text evidence="1 7">Porphyrin-containing compound metabolism; protoheme biosynthesis.</text>
</comment>
<dbReference type="RefSeq" id="WP_205260290.1">
    <property type="nucleotide sequence ID" value="NZ_JAERWK010000010.1"/>
</dbReference>
<comment type="similarity">
    <text evidence="7 8">Belongs to the ferrochelatase family.</text>
</comment>
<evidence type="ECO:0000256" key="1">
    <source>
        <dbReference type="ARBA" id="ARBA00004744"/>
    </source>
</evidence>
<dbReference type="Pfam" id="PF00762">
    <property type="entry name" value="Ferrochelatase"/>
    <property type="match status" value="1"/>
</dbReference>
<evidence type="ECO:0000313" key="10">
    <source>
        <dbReference type="Proteomes" id="UP000663792"/>
    </source>
</evidence>
<organism evidence="9 10">
    <name type="scientific">Nakamurella leprariae</name>
    <dbReference type="NCBI Taxonomy" id="2803911"/>
    <lineage>
        <taxon>Bacteria</taxon>
        <taxon>Bacillati</taxon>
        <taxon>Actinomycetota</taxon>
        <taxon>Actinomycetes</taxon>
        <taxon>Nakamurellales</taxon>
        <taxon>Nakamurellaceae</taxon>
        <taxon>Nakamurella</taxon>
    </lineage>
</organism>
<evidence type="ECO:0000256" key="6">
    <source>
        <dbReference type="ARBA" id="ARBA00024536"/>
    </source>
</evidence>
<keyword evidence="5 7" id="KW-0627">Porphyrin biosynthesis</keyword>
<dbReference type="InterPro" id="IPR033644">
    <property type="entry name" value="Ferrochelatase_C"/>
</dbReference>
<keyword evidence="4 7" id="KW-0456">Lyase</keyword>
<dbReference type="Proteomes" id="UP000663792">
    <property type="component" value="Unassembled WGS sequence"/>
</dbReference>
<dbReference type="CDD" id="cd00419">
    <property type="entry name" value="Ferrochelatase_C"/>
    <property type="match status" value="1"/>
</dbReference>
<evidence type="ECO:0000256" key="7">
    <source>
        <dbReference type="HAMAP-Rule" id="MF_00323"/>
    </source>
</evidence>
<name>A0A938YCK0_9ACTN</name>
<dbReference type="InterPro" id="IPR001015">
    <property type="entry name" value="Ferrochelatase"/>
</dbReference>
<dbReference type="HAMAP" id="MF_00323">
    <property type="entry name" value="Ferrochelatase"/>
    <property type="match status" value="1"/>
</dbReference>
<evidence type="ECO:0000313" key="9">
    <source>
        <dbReference type="EMBL" id="MBM9467344.1"/>
    </source>
</evidence>
<evidence type="ECO:0000256" key="3">
    <source>
        <dbReference type="ARBA" id="ARBA00023133"/>
    </source>
</evidence>
<keyword evidence="2 7" id="KW-0408">Iron</keyword>
<protein>
    <recommendedName>
        <fullName evidence="7">Coproporphyrin III ferrochelatase</fullName>
        <ecNumber evidence="7">4.99.1.9</ecNumber>
    </recommendedName>
</protein>
<sequence>MTSGQAAAAATDTAGDGHRPVDLGYDAVLLAGFGGPEGPDDVMPFLRNVTRGRGIPDERLVEVSHHYRALGGVSPINEQNRRLRRALEQELQRRGVELPVLWGNRNWAPYLPDVLTDAAAAGHRRLLGLATSAYSSYSSCRQYREDFGMALASTGLVGRVGIDKIRPYYDQPGFLAPFVDGTAAALRDALSEGLTPADVEIVFTTHSIPDAMADVSGSATLGDHRPGGAYVTQHLAAAESVIGQVTAELADLGGTSLSWQLAYQSRSGPPSQPWLEPDINDVLTSVHGAGRRGVVVVPIGFVSDHVEVVWDLDHEAAETAEELGLFFRRVTTPGTDPRFLAALADLVQERLTGDPQPAGVRSTGLPLPARPDFCAPECCVNLRAVRPTTAAVDSAADWPRTEFPGCDVDPARLAASGIGT</sequence>
<dbReference type="PANTHER" id="PTHR11108">
    <property type="entry name" value="FERROCHELATASE"/>
    <property type="match status" value="1"/>
</dbReference>
<dbReference type="NCBIfam" id="NF000689">
    <property type="entry name" value="PRK00035.2-1"/>
    <property type="match status" value="1"/>
</dbReference>
<comment type="caution">
    <text evidence="7">Lacks conserved residue(s) required for the propagation of feature annotation.</text>
</comment>
<keyword evidence="7" id="KW-0479">Metal-binding</keyword>
<dbReference type="GO" id="GO:0046872">
    <property type="term" value="F:metal ion binding"/>
    <property type="evidence" value="ECO:0007669"/>
    <property type="project" value="UniProtKB-KW"/>
</dbReference>
<feature type="binding site" evidence="7">
    <location>
        <position position="74"/>
    </location>
    <ligand>
        <name>Fe-coproporphyrin III</name>
        <dbReference type="ChEBI" id="CHEBI:68438"/>
    </ligand>
</feature>
<evidence type="ECO:0000256" key="4">
    <source>
        <dbReference type="ARBA" id="ARBA00023239"/>
    </source>
</evidence>
<comment type="caution">
    <text evidence="9">The sequence shown here is derived from an EMBL/GenBank/DDBJ whole genome shotgun (WGS) entry which is preliminary data.</text>
</comment>
<comment type="catalytic activity">
    <reaction evidence="6">
        <text>Fe-coproporphyrin III + 2 H(+) = coproporphyrin III + Fe(2+)</text>
        <dbReference type="Rhea" id="RHEA:49572"/>
        <dbReference type="ChEBI" id="CHEBI:15378"/>
        <dbReference type="ChEBI" id="CHEBI:29033"/>
        <dbReference type="ChEBI" id="CHEBI:68438"/>
        <dbReference type="ChEBI" id="CHEBI:131725"/>
        <dbReference type="EC" id="4.99.1.9"/>
    </reaction>
    <physiologicalReaction direction="right-to-left" evidence="6">
        <dbReference type="Rhea" id="RHEA:49574"/>
    </physiologicalReaction>
</comment>
<keyword evidence="10" id="KW-1185">Reference proteome</keyword>